<organism evidence="8 9">
    <name type="scientific">Enterococcus phoeniculicola ATCC BAA-412</name>
    <dbReference type="NCBI Taxonomy" id="1158610"/>
    <lineage>
        <taxon>Bacteria</taxon>
        <taxon>Bacillati</taxon>
        <taxon>Bacillota</taxon>
        <taxon>Bacilli</taxon>
        <taxon>Lactobacillales</taxon>
        <taxon>Enterococcaceae</taxon>
        <taxon>Enterococcus</taxon>
    </lineage>
</organism>
<evidence type="ECO:0000256" key="5">
    <source>
        <dbReference type="ARBA" id="ARBA00023136"/>
    </source>
</evidence>
<evidence type="ECO:0000256" key="2">
    <source>
        <dbReference type="ARBA" id="ARBA00022448"/>
    </source>
</evidence>
<dbReference type="PROSITE" id="PS00217">
    <property type="entry name" value="SUGAR_TRANSPORT_2"/>
    <property type="match status" value="1"/>
</dbReference>
<dbReference type="RefSeq" id="WP_010767736.1">
    <property type="nucleotide sequence ID" value="NZ_ASWE01000002.1"/>
</dbReference>
<keyword evidence="5 6" id="KW-0472">Membrane</keyword>
<dbReference type="Proteomes" id="UP000013785">
    <property type="component" value="Unassembled WGS sequence"/>
</dbReference>
<dbReference type="HOGENOM" id="CLU_001265_46_4_9"/>
<evidence type="ECO:0000256" key="6">
    <source>
        <dbReference type="SAM" id="Phobius"/>
    </source>
</evidence>
<gene>
    <name evidence="8" type="ORF">UC3_01065</name>
</gene>
<reference evidence="8 9" key="1">
    <citation type="submission" date="2013-02" db="EMBL/GenBank/DDBJ databases">
        <title>The Genome Sequence of Enterococcus phoeniculicola BAA-412.</title>
        <authorList>
            <consortium name="The Broad Institute Genome Sequencing Platform"/>
            <consortium name="The Broad Institute Genome Sequencing Center for Infectious Disease"/>
            <person name="Earl A.M."/>
            <person name="Gilmore M.S."/>
            <person name="Lebreton F."/>
            <person name="Walker B."/>
            <person name="Young S.K."/>
            <person name="Zeng Q."/>
            <person name="Gargeya S."/>
            <person name="Fitzgerald M."/>
            <person name="Haas B."/>
            <person name="Abouelleil A."/>
            <person name="Alvarado L."/>
            <person name="Arachchi H.M."/>
            <person name="Berlin A.M."/>
            <person name="Chapman S.B."/>
            <person name="Dewar J."/>
            <person name="Goldberg J."/>
            <person name="Griggs A."/>
            <person name="Gujja S."/>
            <person name="Hansen M."/>
            <person name="Howarth C."/>
            <person name="Imamovic A."/>
            <person name="Larimer J."/>
            <person name="McCowan C."/>
            <person name="Murphy C."/>
            <person name="Neiman D."/>
            <person name="Pearson M."/>
            <person name="Priest M."/>
            <person name="Roberts A."/>
            <person name="Saif S."/>
            <person name="Shea T."/>
            <person name="Sisk P."/>
            <person name="Sykes S."/>
            <person name="Wortman J."/>
            <person name="Nusbaum C."/>
            <person name="Birren B."/>
        </authorList>
    </citation>
    <scope>NUCLEOTIDE SEQUENCE [LARGE SCALE GENOMIC DNA]</scope>
    <source>
        <strain evidence="8 9">ATCC BAA-412</strain>
    </source>
</reference>
<evidence type="ECO:0000259" key="7">
    <source>
        <dbReference type="PROSITE" id="PS50850"/>
    </source>
</evidence>
<dbReference type="eggNOG" id="COG2814">
    <property type="taxonomic scope" value="Bacteria"/>
</dbReference>
<dbReference type="EMBL" id="AJAT01000011">
    <property type="protein sequence ID" value="EOL46259.1"/>
    <property type="molecule type" value="Genomic_DNA"/>
</dbReference>
<name>R3TXC0_9ENTE</name>
<dbReference type="Pfam" id="PF07690">
    <property type="entry name" value="MFS_1"/>
    <property type="match status" value="1"/>
</dbReference>
<feature type="transmembrane region" description="Helical" evidence="6">
    <location>
        <begin position="177"/>
        <end position="195"/>
    </location>
</feature>
<evidence type="ECO:0000313" key="9">
    <source>
        <dbReference type="Proteomes" id="UP000013785"/>
    </source>
</evidence>
<comment type="subcellular location">
    <subcellularLocation>
        <location evidence="1">Cell membrane</location>
        <topology evidence="1">Multi-pass membrane protein</topology>
    </subcellularLocation>
</comment>
<dbReference type="SUPFAM" id="SSF103473">
    <property type="entry name" value="MFS general substrate transporter"/>
    <property type="match status" value="1"/>
</dbReference>
<sequence length="455" mass="49447">MNQKVLNSFLDNSKFNGFHKVLLAIGFFVITFSGYELSVFGSIVPVVIKEWNISTTQVGFIGSSAMFGMMLGAILLSFLADKFGVKKLLIVSIFIFNFFIVCATFTNSGLMFGICRFMAGVGSGGATPIVISLLTEYSPKANKAKMVAFAICGNQIGGILAPLVAMNVMPQFGWKPVLWLSILPLLLIPVFIKVIPESARFLSQSNQTDKLNATLTKIDPNYQAVLETTKETITFDAEDEKNVEKVSYLKLFNKRYALGTVLITLIYICGLLTINGVNVWLPQVMNSNGYALGSSLTFSVVLNLGTLLGTVLWAIMVDKVGFRVLMPIIYSVGAISLFGMGIKANLLVLYLFVGLIGMFAFSAHSLMNTFASQYYPAEIRTTGVGFANATGRIGGMLGPIVGGMLLTANVSITMWFLVFAIPGIVAAISITLINIQTKHFKQKENVIPENTVVEK</sequence>
<dbReference type="PANTHER" id="PTHR23508:SF10">
    <property type="entry name" value="CARBOXYLIC ACID TRANSPORTER PROTEIN HOMOLOG"/>
    <property type="match status" value="1"/>
</dbReference>
<keyword evidence="4 6" id="KW-1133">Transmembrane helix</keyword>
<feature type="transmembrane region" description="Helical" evidence="6">
    <location>
        <begin position="256"/>
        <end position="276"/>
    </location>
</feature>
<dbReference type="PANTHER" id="PTHR23508">
    <property type="entry name" value="CARBOXYLIC ACID TRANSPORTER PROTEIN HOMOLOG"/>
    <property type="match status" value="1"/>
</dbReference>
<comment type="caution">
    <text evidence="8">The sequence shown here is derived from an EMBL/GenBank/DDBJ whole genome shotgun (WGS) entry which is preliminary data.</text>
</comment>
<dbReference type="CDD" id="cd17365">
    <property type="entry name" value="MFS_PcaK_like"/>
    <property type="match status" value="1"/>
</dbReference>
<dbReference type="AlphaFoldDB" id="R3TXC0"/>
<dbReference type="Gene3D" id="1.20.1250.20">
    <property type="entry name" value="MFS general substrate transporter like domains"/>
    <property type="match status" value="1"/>
</dbReference>
<dbReference type="InterPro" id="IPR011701">
    <property type="entry name" value="MFS"/>
</dbReference>
<dbReference type="STRING" id="154621.RV11_GL000540"/>
<feature type="transmembrane region" description="Helical" evidence="6">
    <location>
        <begin position="324"/>
        <end position="342"/>
    </location>
</feature>
<feature type="transmembrane region" description="Helical" evidence="6">
    <location>
        <begin position="383"/>
        <end position="406"/>
    </location>
</feature>
<dbReference type="GO" id="GO:0046943">
    <property type="term" value="F:carboxylic acid transmembrane transporter activity"/>
    <property type="evidence" value="ECO:0007669"/>
    <property type="project" value="TreeGrafter"/>
</dbReference>
<dbReference type="GO" id="GO:0005886">
    <property type="term" value="C:plasma membrane"/>
    <property type="evidence" value="ECO:0007669"/>
    <property type="project" value="UniProtKB-SubCell"/>
</dbReference>
<dbReference type="OrthoDB" id="9787026at2"/>
<dbReference type="InterPro" id="IPR005829">
    <property type="entry name" value="Sugar_transporter_CS"/>
</dbReference>
<evidence type="ECO:0000256" key="4">
    <source>
        <dbReference type="ARBA" id="ARBA00022989"/>
    </source>
</evidence>
<dbReference type="InterPro" id="IPR036259">
    <property type="entry name" value="MFS_trans_sf"/>
</dbReference>
<feature type="transmembrane region" description="Helical" evidence="6">
    <location>
        <begin position="412"/>
        <end position="433"/>
    </location>
</feature>
<feature type="transmembrane region" description="Helical" evidence="6">
    <location>
        <begin position="117"/>
        <end position="134"/>
    </location>
</feature>
<evidence type="ECO:0000256" key="1">
    <source>
        <dbReference type="ARBA" id="ARBA00004651"/>
    </source>
</evidence>
<feature type="transmembrane region" description="Helical" evidence="6">
    <location>
        <begin position="146"/>
        <end position="165"/>
    </location>
</feature>
<dbReference type="InterPro" id="IPR020846">
    <property type="entry name" value="MFS_dom"/>
</dbReference>
<protein>
    <submittedName>
        <fullName evidence="8">Aromatic acid:H+ symporter (AAHS) family MFS transporter</fullName>
    </submittedName>
</protein>
<accession>R3TXC0</accession>
<feature type="transmembrane region" description="Helical" evidence="6">
    <location>
        <begin position="296"/>
        <end position="317"/>
    </location>
</feature>
<evidence type="ECO:0000313" key="8">
    <source>
        <dbReference type="EMBL" id="EOL46259.1"/>
    </source>
</evidence>
<dbReference type="PROSITE" id="PS50850">
    <property type="entry name" value="MFS"/>
    <property type="match status" value="1"/>
</dbReference>
<feature type="transmembrane region" description="Helical" evidence="6">
    <location>
        <begin position="60"/>
        <end position="79"/>
    </location>
</feature>
<keyword evidence="3 6" id="KW-0812">Transmembrane</keyword>
<feature type="transmembrane region" description="Helical" evidence="6">
    <location>
        <begin position="88"/>
        <end position="111"/>
    </location>
</feature>
<feature type="domain" description="Major facilitator superfamily (MFS) profile" evidence="7">
    <location>
        <begin position="22"/>
        <end position="438"/>
    </location>
</feature>
<feature type="transmembrane region" description="Helical" evidence="6">
    <location>
        <begin position="21"/>
        <end position="48"/>
    </location>
</feature>
<feature type="transmembrane region" description="Helical" evidence="6">
    <location>
        <begin position="348"/>
        <end position="371"/>
    </location>
</feature>
<proteinExistence type="predicted"/>
<dbReference type="PATRIC" id="fig|1158610.3.peg.1045"/>
<evidence type="ECO:0000256" key="3">
    <source>
        <dbReference type="ARBA" id="ARBA00022692"/>
    </source>
</evidence>
<keyword evidence="2" id="KW-0813">Transport</keyword>
<keyword evidence="9" id="KW-1185">Reference proteome</keyword>